<comment type="function">
    <text evidence="6">Ligates lysine onto the cytidine present at position 34 of the AUA codon-specific tRNA(Ile) that contains the anticodon CAU, in an ATP-dependent manner. Cytidine is converted to lysidine, thus changing the amino acid specificity of the tRNA from methionine to isoleucine.</text>
</comment>
<dbReference type="GO" id="GO:0006400">
    <property type="term" value="P:tRNA modification"/>
    <property type="evidence" value="ECO:0007669"/>
    <property type="project" value="UniProtKB-UniRule"/>
</dbReference>
<dbReference type="GO" id="GO:0005737">
    <property type="term" value="C:cytoplasm"/>
    <property type="evidence" value="ECO:0007669"/>
    <property type="project" value="UniProtKB-SubCell"/>
</dbReference>
<dbReference type="RefSeq" id="WP_198882821.1">
    <property type="nucleotide sequence ID" value="NZ_JAEKJA010000011.1"/>
</dbReference>
<comment type="caution">
    <text evidence="8">The sequence shown here is derived from an EMBL/GenBank/DDBJ whole genome shotgun (WGS) entry which is preliminary data.</text>
</comment>
<evidence type="ECO:0000256" key="1">
    <source>
        <dbReference type="ARBA" id="ARBA00022598"/>
    </source>
</evidence>
<dbReference type="PANTHER" id="PTHR43033:SF1">
    <property type="entry name" value="TRNA(ILE)-LYSIDINE SYNTHASE-RELATED"/>
    <property type="match status" value="1"/>
</dbReference>
<comment type="subcellular location">
    <subcellularLocation>
        <location evidence="6">Cytoplasm</location>
    </subcellularLocation>
</comment>
<evidence type="ECO:0000256" key="4">
    <source>
        <dbReference type="ARBA" id="ARBA00022840"/>
    </source>
</evidence>
<dbReference type="InterPro" id="IPR012094">
    <property type="entry name" value="tRNA_Ile_lys_synt"/>
</dbReference>
<dbReference type="Proteomes" id="UP000609531">
    <property type="component" value="Unassembled WGS sequence"/>
</dbReference>
<feature type="binding site" evidence="6">
    <location>
        <begin position="35"/>
        <end position="40"/>
    </location>
    <ligand>
        <name>ATP</name>
        <dbReference type="ChEBI" id="CHEBI:30616"/>
    </ligand>
</feature>
<keyword evidence="6" id="KW-0963">Cytoplasm</keyword>
<reference evidence="8" key="1">
    <citation type="submission" date="2020-12" db="EMBL/GenBank/DDBJ databases">
        <title>Bacterial taxonomy.</title>
        <authorList>
            <person name="Pan X."/>
        </authorList>
    </citation>
    <scope>NUCLEOTIDE SEQUENCE</scope>
    <source>
        <strain evidence="8">B2012</strain>
    </source>
</reference>
<dbReference type="NCBIfam" id="TIGR02432">
    <property type="entry name" value="lysidine_TilS_N"/>
    <property type="match status" value="1"/>
</dbReference>
<evidence type="ECO:0000256" key="3">
    <source>
        <dbReference type="ARBA" id="ARBA00022741"/>
    </source>
</evidence>
<dbReference type="GO" id="GO:0005524">
    <property type="term" value="F:ATP binding"/>
    <property type="evidence" value="ECO:0007669"/>
    <property type="project" value="UniProtKB-UniRule"/>
</dbReference>
<keyword evidence="2 6" id="KW-0819">tRNA processing</keyword>
<evidence type="ECO:0000256" key="2">
    <source>
        <dbReference type="ARBA" id="ARBA00022694"/>
    </source>
</evidence>
<comment type="catalytic activity">
    <reaction evidence="5 6">
        <text>cytidine(34) in tRNA(Ile2) + L-lysine + ATP = lysidine(34) in tRNA(Ile2) + AMP + diphosphate + H(+)</text>
        <dbReference type="Rhea" id="RHEA:43744"/>
        <dbReference type="Rhea" id="RHEA-COMP:10625"/>
        <dbReference type="Rhea" id="RHEA-COMP:10670"/>
        <dbReference type="ChEBI" id="CHEBI:15378"/>
        <dbReference type="ChEBI" id="CHEBI:30616"/>
        <dbReference type="ChEBI" id="CHEBI:32551"/>
        <dbReference type="ChEBI" id="CHEBI:33019"/>
        <dbReference type="ChEBI" id="CHEBI:82748"/>
        <dbReference type="ChEBI" id="CHEBI:83665"/>
        <dbReference type="ChEBI" id="CHEBI:456215"/>
        <dbReference type="EC" id="6.3.4.19"/>
    </reaction>
</comment>
<keyword evidence="3 6" id="KW-0547">Nucleotide-binding</keyword>
<protein>
    <recommendedName>
        <fullName evidence="6">tRNA(Ile)-lysidine synthase</fullName>
        <ecNumber evidence="6">6.3.4.19</ecNumber>
    </recommendedName>
    <alternativeName>
        <fullName evidence="6">tRNA(Ile)-2-lysyl-cytidine synthase</fullName>
    </alternativeName>
    <alternativeName>
        <fullName evidence="6">tRNA(Ile)-lysidine synthetase</fullName>
    </alternativeName>
</protein>
<evidence type="ECO:0000313" key="9">
    <source>
        <dbReference type="Proteomes" id="UP000609531"/>
    </source>
</evidence>
<dbReference type="PANTHER" id="PTHR43033">
    <property type="entry name" value="TRNA(ILE)-LYSIDINE SYNTHASE-RELATED"/>
    <property type="match status" value="1"/>
</dbReference>
<feature type="domain" description="tRNA(Ile)-lysidine/2-thiocytidine synthase N-terminal" evidence="7">
    <location>
        <begin position="30"/>
        <end position="205"/>
    </location>
</feature>
<organism evidence="8 9">
    <name type="scientific">Acuticoccus mangrovi</name>
    <dbReference type="NCBI Taxonomy" id="2796142"/>
    <lineage>
        <taxon>Bacteria</taxon>
        <taxon>Pseudomonadati</taxon>
        <taxon>Pseudomonadota</taxon>
        <taxon>Alphaproteobacteria</taxon>
        <taxon>Hyphomicrobiales</taxon>
        <taxon>Amorphaceae</taxon>
        <taxon>Acuticoccus</taxon>
    </lineage>
</organism>
<name>A0A934IHQ7_9HYPH</name>
<evidence type="ECO:0000259" key="7">
    <source>
        <dbReference type="Pfam" id="PF01171"/>
    </source>
</evidence>
<keyword evidence="4 6" id="KW-0067">ATP-binding</keyword>
<keyword evidence="9" id="KW-1185">Reference proteome</keyword>
<dbReference type="Pfam" id="PF01171">
    <property type="entry name" value="ATP_bind_3"/>
    <property type="match status" value="1"/>
</dbReference>
<evidence type="ECO:0000256" key="5">
    <source>
        <dbReference type="ARBA" id="ARBA00048539"/>
    </source>
</evidence>
<dbReference type="InterPro" id="IPR011063">
    <property type="entry name" value="TilS/TtcA_N"/>
</dbReference>
<comment type="domain">
    <text evidence="6">The N-terminal region contains the highly conserved SGGXDS motif, predicted to be a P-loop motif involved in ATP binding.</text>
</comment>
<dbReference type="HAMAP" id="MF_01161">
    <property type="entry name" value="tRNA_Ile_lys_synt"/>
    <property type="match status" value="1"/>
</dbReference>
<dbReference type="EC" id="6.3.4.19" evidence="6"/>
<proteinExistence type="inferred from homology"/>
<dbReference type="GO" id="GO:0032267">
    <property type="term" value="F:tRNA(Ile)-lysidine synthase activity"/>
    <property type="evidence" value="ECO:0007669"/>
    <property type="project" value="UniProtKB-EC"/>
</dbReference>
<sequence length="413" mass="43205">MQTAPGRLDEDVADPAAMLDIDLFPAAGRIGLAVSGGGDSTAMAVLAAEALPTERLAILTVDHGLRPDAAADVTFVERLGARLGVPVAALKVDGPPSGSVQAWARAERYRLFGEAAGRLDLAAIATAHTLEDQAETLLLRLARGSGLKGLGAIRPVARRDGLTIVRPLLGVRREALRAALVARGIGWREDPSNTDPRFDRVAMRRLAPRLAAVGLTAERLAATAAHLARAGEVIEADVAALAARLRTDRAGAVRLPLPLWRAAPEEVRLRVLADMVCRAGGLPQTPRFAPLRAAADAVSRGVGASLGRAALAVAADDIVAWREPRAIAPITLAGGERGVFDGRFSVELARGFPRVSIAAIGESVAKACPAIAHRPAIATAPGIFLNDRLVLAPTLGVRRRDFPADGAIVRPMR</sequence>
<dbReference type="InterPro" id="IPR012795">
    <property type="entry name" value="tRNA_Ile_lys_synt_N"/>
</dbReference>
<gene>
    <name evidence="6 8" type="primary">tilS</name>
    <name evidence="8" type="ORF">JCR33_14580</name>
</gene>
<dbReference type="AlphaFoldDB" id="A0A934IHQ7"/>
<evidence type="ECO:0000256" key="6">
    <source>
        <dbReference type="HAMAP-Rule" id="MF_01161"/>
    </source>
</evidence>
<keyword evidence="1 6" id="KW-0436">Ligase</keyword>
<evidence type="ECO:0000313" key="8">
    <source>
        <dbReference type="EMBL" id="MBJ3776929.1"/>
    </source>
</evidence>
<dbReference type="EMBL" id="JAEKJA010000011">
    <property type="protein sequence ID" value="MBJ3776929.1"/>
    <property type="molecule type" value="Genomic_DNA"/>
</dbReference>
<accession>A0A934IHQ7</accession>
<dbReference type="CDD" id="cd01992">
    <property type="entry name" value="TilS_N"/>
    <property type="match status" value="1"/>
</dbReference>
<dbReference type="InterPro" id="IPR014729">
    <property type="entry name" value="Rossmann-like_a/b/a_fold"/>
</dbReference>
<dbReference type="SUPFAM" id="SSF52402">
    <property type="entry name" value="Adenine nucleotide alpha hydrolases-like"/>
    <property type="match status" value="1"/>
</dbReference>
<comment type="similarity">
    <text evidence="6">Belongs to the tRNA(Ile)-lysidine synthase family.</text>
</comment>
<dbReference type="Gene3D" id="3.40.50.620">
    <property type="entry name" value="HUPs"/>
    <property type="match status" value="1"/>
</dbReference>